<dbReference type="AlphaFoldDB" id="A0A6V8I4W5"/>
<dbReference type="PROSITE" id="PS50109">
    <property type="entry name" value="HIS_KIN"/>
    <property type="match status" value="1"/>
</dbReference>
<dbReference type="GO" id="GO:0005524">
    <property type="term" value="F:ATP binding"/>
    <property type="evidence" value="ECO:0007669"/>
    <property type="project" value="UniProtKB-KW"/>
</dbReference>
<keyword evidence="5" id="KW-0808">Transferase</keyword>
<accession>A0A6V8I4W5</accession>
<evidence type="ECO:0000256" key="4">
    <source>
        <dbReference type="ARBA" id="ARBA00022553"/>
    </source>
</evidence>
<dbReference type="GO" id="GO:0007165">
    <property type="term" value="P:signal transduction"/>
    <property type="evidence" value="ECO:0007669"/>
    <property type="project" value="InterPro"/>
</dbReference>
<evidence type="ECO:0000256" key="9">
    <source>
        <dbReference type="SAM" id="Phobius"/>
    </source>
</evidence>
<keyword evidence="9" id="KW-1133">Transmembrane helix</keyword>
<dbReference type="Proteomes" id="UP000548726">
    <property type="component" value="Unassembled WGS sequence"/>
</dbReference>
<evidence type="ECO:0000256" key="1">
    <source>
        <dbReference type="ARBA" id="ARBA00000085"/>
    </source>
</evidence>
<feature type="transmembrane region" description="Helical" evidence="9">
    <location>
        <begin position="21"/>
        <end position="38"/>
    </location>
</feature>
<dbReference type="InterPro" id="IPR003660">
    <property type="entry name" value="HAMP_dom"/>
</dbReference>
<comment type="catalytic activity">
    <reaction evidence="1">
        <text>ATP + protein L-histidine = ADP + protein N-phospho-L-histidine.</text>
        <dbReference type="EC" id="2.7.13.3"/>
    </reaction>
</comment>
<feature type="domain" description="Histidine kinase" evidence="10">
    <location>
        <begin position="403"/>
        <end position="598"/>
    </location>
</feature>
<keyword evidence="8" id="KW-0067">ATP-binding</keyword>
<evidence type="ECO:0000259" key="11">
    <source>
        <dbReference type="PROSITE" id="PS50885"/>
    </source>
</evidence>
<evidence type="ECO:0000313" key="12">
    <source>
        <dbReference type="EMBL" id="GFE92590.1"/>
    </source>
</evidence>
<dbReference type="SUPFAM" id="SSF55874">
    <property type="entry name" value="ATPase domain of HSP90 chaperone/DNA topoisomerase II/histidine kinase"/>
    <property type="match status" value="1"/>
</dbReference>
<dbReference type="Pfam" id="PF07568">
    <property type="entry name" value="HisKA_2"/>
    <property type="match status" value="1"/>
</dbReference>
<protein>
    <recommendedName>
        <fullName evidence="3">histidine kinase</fullName>
        <ecNumber evidence="3">2.7.13.3</ecNumber>
    </recommendedName>
</protein>
<feature type="domain" description="HAMP" evidence="11">
    <location>
        <begin position="335"/>
        <end position="388"/>
    </location>
</feature>
<keyword evidence="9" id="KW-0812">Transmembrane</keyword>
<dbReference type="EMBL" id="BLJP01000001">
    <property type="protein sequence ID" value="GFE92590.1"/>
    <property type="molecule type" value="Genomic_DNA"/>
</dbReference>
<evidence type="ECO:0000259" key="10">
    <source>
        <dbReference type="PROSITE" id="PS50109"/>
    </source>
</evidence>
<feature type="transmembrane region" description="Helical" evidence="9">
    <location>
        <begin position="44"/>
        <end position="64"/>
    </location>
</feature>
<dbReference type="Gene3D" id="3.30.565.10">
    <property type="entry name" value="Histidine kinase-like ATPase, C-terminal domain"/>
    <property type="match status" value="1"/>
</dbReference>
<dbReference type="EC" id="2.7.13.3" evidence="3"/>
<evidence type="ECO:0000256" key="2">
    <source>
        <dbReference type="ARBA" id="ARBA00004370"/>
    </source>
</evidence>
<dbReference type="Gene3D" id="3.30.450.20">
    <property type="entry name" value="PAS domain"/>
    <property type="match status" value="1"/>
</dbReference>
<keyword evidence="9" id="KW-0472">Membrane</keyword>
<gene>
    <name evidence="12" type="ORF">DmAi_06490</name>
</gene>
<keyword evidence="4" id="KW-0597">Phosphoprotein</keyword>
<reference evidence="12 13" key="1">
    <citation type="journal article" date="2020" name="Cell Rep.">
        <title>Local necrotic cells trigger systemic immune activation via gut microbiome dysbiosis in Drosophila.</title>
        <authorList>
            <person name="Kosakamoto H."/>
            <person name="Yamauchi T."/>
            <person name="Akuzawa-Tokita Y."/>
            <person name="Nishimura K."/>
            <person name="Soga T."/>
            <person name="Murakami T."/>
            <person name="Mori H."/>
            <person name="Yamamoto K."/>
            <person name="Miyazaki R."/>
            <person name="Koto A."/>
            <person name="Miura M."/>
            <person name="Obata F."/>
        </authorList>
    </citation>
    <scope>NUCLEOTIDE SEQUENCE [LARGE SCALE GENOMIC DNA]</scope>
    <source>
        <strain evidence="12 13">Ai</strain>
    </source>
</reference>
<dbReference type="PROSITE" id="PS50885">
    <property type="entry name" value="HAMP"/>
    <property type="match status" value="1"/>
</dbReference>
<sequence length="599" mass="66204">MKKIAENNSEQQRRGGRRWYSLRYAFLSLLSGFGHIFATTSARMRVLICLSGIPVLAVSTILALHNYNELMVGSAQRAAIAIARLDLQFRHDTDRLRSALETIGGMGLTPEQIGHALRLAETMSGQRYCFMGVLDSDGRVIQTITPPGSSCQNMGLTEPPPSFQGTLLEAVQEDGNPDSKGSFLRITVPAIFLSIPETRGYLVGILQLSRKAAYLANSAGWQAFSDESNPLQAWLINQDGSLSSVCTDCRWAPPAPAMVHQLQRKLDASEGSIVSMPTSEGGYALGAIAGGADILVVTQRTPREADALRTMVLEISALMILLVAGLIGVTLAANIVLVMPLRRLTYSVQKWQMEGVFDARITRSMPLELQRLGQAFTRATRRLSRHEARLNKAMAHQELLMREIHHRVKNNLQIVASLLNLQASRISHPEVRAEFALARDRVRALATLHKTLYAEDRLDSLDMASFLRELCEQTLHVAGEGETDRITLRVESDDFRMNPDQAVPLALIMTEIVTNSIKYAFPDGRRGTISVELRLVDGIVTLTIADNGIGCDFEDETPGERQGIGRKLIRGFARQLNAQLFRNGENGTIYRFVFPLISE</sequence>
<evidence type="ECO:0000256" key="5">
    <source>
        <dbReference type="ARBA" id="ARBA00022679"/>
    </source>
</evidence>
<dbReference type="SMART" id="SM00387">
    <property type="entry name" value="HATPase_c"/>
    <property type="match status" value="1"/>
</dbReference>
<feature type="transmembrane region" description="Helical" evidence="9">
    <location>
        <begin position="318"/>
        <end position="341"/>
    </location>
</feature>
<evidence type="ECO:0000256" key="7">
    <source>
        <dbReference type="ARBA" id="ARBA00022777"/>
    </source>
</evidence>
<dbReference type="InterPro" id="IPR036890">
    <property type="entry name" value="HATPase_C_sf"/>
</dbReference>
<comment type="subcellular location">
    <subcellularLocation>
        <location evidence="2">Membrane</location>
    </subcellularLocation>
</comment>
<keyword evidence="6" id="KW-0547">Nucleotide-binding</keyword>
<dbReference type="GO" id="GO:0004673">
    <property type="term" value="F:protein histidine kinase activity"/>
    <property type="evidence" value="ECO:0007669"/>
    <property type="project" value="UniProtKB-EC"/>
</dbReference>
<organism evidence="12 13">
    <name type="scientific">Acetobacter persici</name>
    <dbReference type="NCBI Taxonomy" id="1076596"/>
    <lineage>
        <taxon>Bacteria</taxon>
        <taxon>Pseudomonadati</taxon>
        <taxon>Pseudomonadota</taxon>
        <taxon>Alphaproteobacteria</taxon>
        <taxon>Acetobacterales</taxon>
        <taxon>Acetobacteraceae</taxon>
        <taxon>Acetobacter</taxon>
    </lineage>
</organism>
<name>A0A6V8I4W5_9PROT</name>
<comment type="caution">
    <text evidence="12">The sequence shown here is derived from an EMBL/GenBank/DDBJ whole genome shotgun (WGS) entry which is preliminary data.</text>
</comment>
<keyword evidence="7 12" id="KW-0418">Kinase</keyword>
<evidence type="ECO:0000256" key="6">
    <source>
        <dbReference type="ARBA" id="ARBA00022741"/>
    </source>
</evidence>
<proteinExistence type="predicted"/>
<dbReference type="InterPro" id="IPR003594">
    <property type="entry name" value="HATPase_dom"/>
</dbReference>
<dbReference type="InterPro" id="IPR011495">
    <property type="entry name" value="Sig_transdc_His_kin_sub2_dim/P"/>
</dbReference>
<keyword evidence="13" id="KW-1185">Reference proteome</keyword>
<dbReference type="PANTHER" id="PTHR41523:SF8">
    <property type="entry name" value="ETHYLENE RESPONSE SENSOR PROTEIN"/>
    <property type="match status" value="1"/>
</dbReference>
<evidence type="ECO:0000256" key="3">
    <source>
        <dbReference type="ARBA" id="ARBA00012438"/>
    </source>
</evidence>
<evidence type="ECO:0000313" key="13">
    <source>
        <dbReference type="Proteomes" id="UP000548726"/>
    </source>
</evidence>
<dbReference type="InterPro" id="IPR005467">
    <property type="entry name" value="His_kinase_dom"/>
</dbReference>
<evidence type="ECO:0000256" key="8">
    <source>
        <dbReference type="ARBA" id="ARBA00022840"/>
    </source>
</evidence>
<dbReference type="PANTHER" id="PTHR41523">
    <property type="entry name" value="TWO-COMPONENT SYSTEM SENSOR PROTEIN"/>
    <property type="match status" value="1"/>
</dbReference>
<dbReference type="GO" id="GO:0016020">
    <property type="term" value="C:membrane"/>
    <property type="evidence" value="ECO:0007669"/>
    <property type="project" value="UniProtKB-SubCell"/>
</dbReference>
<dbReference type="Pfam" id="PF02518">
    <property type="entry name" value="HATPase_c"/>
    <property type="match status" value="1"/>
</dbReference>